<name>A0A8X6IWY5_9ARAC</name>
<organism evidence="2 3">
    <name type="scientific">Trichonephila inaurata madagascariensis</name>
    <dbReference type="NCBI Taxonomy" id="2747483"/>
    <lineage>
        <taxon>Eukaryota</taxon>
        <taxon>Metazoa</taxon>
        <taxon>Ecdysozoa</taxon>
        <taxon>Arthropoda</taxon>
        <taxon>Chelicerata</taxon>
        <taxon>Arachnida</taxon>
        <taxon>Araneae</taxon>
        <taxon>Araneomorphae</taxon>
        <taxon>Entelegynae</taxon>
        <taxon>Araneoidea</taxon>
        <taxon>Nephilidae</taxon>
        <taxon>Trichonephila</taxon>
        <taxon>Trichonephila inaurata</taxon>
    </lineage>
</organism>
<dbReference type="InterPro" id="IPR040676">
    <property type="entry name" value="DUF5641"/>
</dbReference>
<reference evidence="2" key="1">
    <citation type="submission" date="2020-08" db="EMBL/GenBank/DDBJ databases">
        <title>Multicomponent nature underlies the extraordinary mechanical properties of spider dragline silk.</title>
        <authorList>
            <person name="Kono N."/>
            <person name="Nakamura H."/>
            <person name="Mori M."/>
            <person name="Yoshida Y."/>
            <person name="Ohtoshi R."/>
            <person name="Malay A.D."/>
            <person name="Moran D.A.P."/>
            <person name="Tomita M."/>
            <person name="Numata K."/>
            <person name="Arakawa K."/>
        </authorList>
    </citation>
    <scope>NUCLEOTIDE SEQUENCE</scope>
</reference>
<comment type="caution">
    <text evidence="2">The sequence shown here is derived from an EMBL/GenBank/DDBJ whole genome shotgun (WGS) entry which is preliminary data.</text>
</comment>
<accession>A0A8X6IWY5</accession>
<evidence type="ECO:0000259" key="1">
    <source>
        <dbReference type="Pfam" id="PF18701"/>
    </source>
</evidence>
<keyword evidence="3" id="KW-1185">Reference proteome</keyword>
<sequence>MITADGHFLDGSKRKSIWGEMVLVLSFCMMTVDAFIFRGRANALSAETFDLNGHITSSLSYFQAVCGRDALFFTTVFMEGSDAQPNLKDDIVLIKEEGPPGTWPMVRVLQVHSGNDGMVRVAAVKIQDSVYKRLAHKLCKLPIYPN</sequence>
<dbReference type="OrthoDB" id="6750397at2759"/>
<dbReference type="EMBL" id="BMAV01027893">
    <property type="protein sequence ID" value="GFS63265.1"/>
    <property type="molecule type" value="Genomic_DNA"/>
</dbReference>
<proteinExistence type="predicted"/>
<feature type="domain" description="DUF5641" evidence="1">
    <location>
        <begin position="88"/>
        <end position="141"/>
    </location>
</feature>
<dbReference type="Pfam" id="PF18701">
    <property type="entry name" value="DUF5641"/>
    <property type="match status" value="1"/>
</dbReference>
<protein>
    <recommendedName>
        <fullName evidence="1">DUF5641 domain-containing protein</fullName>
    </recommendedName>
</protein>
<evidence type="ECO:0000313" key="2">
    <source>
        <dbReference type="EMBL" id="GFS63265.1"/>
    </source>
</evidence>
<dbReference type="Proteomes" id="UP000886998">
    <property type="component" value="Unassembled WGS sequence"/>
</dbReference>
<gene>
    <name evidence="2" type="ORF">TNIN_479451</name>
</gene>
<evidence type="ECO:0000313" key="3">
    <source>
        <dbReference type="Proteomes" id="UP000886998"/>
    </source>
</evidence>
<dbReference type="AlphaFoldDB" id="A0A8X6IWY5"/>